<dbReference type="EMBL" id="JBHSBB010000022">
    <property type="protein sequence ID" value="MFC4035232.1"/>
    <property type="molecule type" value="Genomic_DNA"/>
</dbReference>
<keyword evidence="3" id="KW-1133">Transmembrane helix</keyword>
<name>A0ABV8HVV9_9ACTN</name>
<evidence type="ECO:0000256" key="3">
    <source>
        <dbReference type="SAM" id="Phobius"/>
    </source>
</evidence>
<feature type="transmembrane region" description="Helical" evidence="3">
    <location>
        <begin position="85"/>
        <end position="105"/>
    </location>
</feature>
<reference evidence="6" key="1">
    <citation type="journal article" date="2019" name="Int. J. Syst. Evol. Microbiol.">
        <title>The Global Catalogue of Microorganisms (GCM) 10K type strain sequencing project: providing services to taxonomists for standard genome sequencing and annotation.</title>
        <authorList>
            <consortium name="The Broad Institute Genomics Platform"/>
            <consortium name="The Broad Institute Genome Sequencing Center for Infectious Disease"/>
            <person name="Wu L."/>
            <person name="Ma J."/>
        </authorList>
    </citation>
    <scope>NUCLEOTIDE SEQUENCE [LARGE SCALE GENOMIC DNA]</scope>
    <source>
        <strain evidence="6">CGMCC 4.7237</strain>
    </source>
</reference>
<proteinExistence type="predicted"/>
<keyword evidence="6" id="KW-1185">Reference proteome</keyword>
<protein>
    <submittedName>
        <fullName evidence="5">Anti-sigma factor family protein</fullName>
    </submittedName>
</protein>
<dbReference type="Proteomes" id="UP001595765">
    <property type="component" value="Unassembled WGS sequence"/>
</dbReference>
<evidence type="ECO:0000313" key="6">
    <source>
        <dbReference type="Proteomes" id="UP001595765"/>
    </source>
</evidence>
<feature type="domain" description="Putative zinc-finger" evidence="4">
    <location>
        <begin position="7"/>
        <end position="33"/>
    </location>
</feature>
<sequence>MNPHVDVGAYLLGALEDDEMTRFEEHLTDCEECGVQLDELMGVVPVLEELRGDGIGFVEPPGDALLDRLLRQVAGERRTRGRRRLVAVAVAAVLVVGGPTVAVLATDSGGHTTRPIAQATFSADQHSASNPATGASAVVGLTDKGWGSVVDLKLTGVSGPLTCSLVAVGKDGSHQTVATWSVPDAGYGTDAHRKPLIVHGASGLHESAINHFDVRTSAGNLLVSVPT</sequence>
<evidence type="ECO:0000256" key="1">
    <source>
        <dbReference type="ARBA" id="ARBA00023015"/>
    </source>
</evidence>
<dbReference type="InterPro" id="IPR027383">
    <property type="entry name" value="Znf_put"/>
</dbReference>
<evidence type="ECO:0000259" key="4">
    <source>
        <dbReference type="Pfam" id="PF13490"/>
    </source>
</evidence>
<evidence type="ECO:0000313" key="5">
    <source>
        <dbReference type="EMBL" id="MFC4035232.1"/>
    </source>
</evidence>
<dbReference type="InterPro" id="IPR041916">
    <property type="entry name" value="Anti_sigma_zinc_sf"/>
</dbReference>
<comment type="caution">
    <text evidence="5">The sequence shown here is derived from an EMBL/GenBank/DDBJ whole genome shotgun (WGS) entry which is preliminary data.</text>
</comment>
<keyword evidence="2" id="KW-0804">Transcription</keyword>
<accession>A0ABV8HVV9</accession>
<dbReference type="Pfam" id="PF13490">
    <property type="entry name" value="zf-HC2"/>
    <property type="match status" value="1"/>
</dbReference>
<gene>
    <name evidence="5" type="ORF">ACFO3J_27730</name>
</gene>
<keyword evidence="3" id="KW-0812">Transmembrane</keyword>
<dbReference type="RefSeq" id="WP_386434832.1">
    <property type="nucleotide sequence ID" value="NZ_JBHSBB010000022.1"/>
</dbReference>
<organism evidence="5 6">
    <name type="scientific">Streptomyces polygonati</name>
    <dbReference type="NCBI Taxonomy" id="1617087"/>
    <lineage>
        <taxon>Bacteria</taxon>
        <taxon>Bacillati</taxon>
        <taxon>Actinomycetota</taxon>
        <taxon>Actinomycetes</taxon>
        <taxon>Kitasatosporales</taxon>
        <taxon>Streptomycetaceae</taxon>
        <taxon>Streptomyces</taxon>
    </lineage>
</organism>
<keyword evidence="1" id="KW-0805">Transcription regulation</keyword>
<keyword evidence="3" id="KW-0472">Membrane</keyword>
<dbReference type="Gene3D" id="1.10.10.1320">
    <property type="entry name" value="Anti-sigma factor, zinc-finger domain"/>
    <property type="match status" value="1"/>
</dbReference>
<evidence type="ECO:0000256" key="2">
    <source>
        <dbReference type="ARBA" id="ARBA00023163"/>
    </source>
</evidence>